<organism evidence="3 4">
    <name type="scientific">Chitinilyticum piscinae</name>
    <dbReference type="NCBI Taxonomy" id="2866724"/>
    <lineage>
        <taxon>Bacteria</taxon>
        <taxon>Pseudomonadati</taxon>
        <taxon>Pseudomonadota</taxon>
        <taxon>Betaproteobacteria</taxon>
        <taxon>Neisseriales</taxon>
        <taxon>Chitinibacteraceae</taxon>
        <taxon>Chitinilyticum</taxon>
    </lineage>
</organism>
<dbReference type="SUPFAM" id="SSF53756">
    <property type="entry name" value="UDP-Glycosyltransferase/glycogen phosphorylase"/>
    <property type="match status" value="1"/>
</dbReference>
<evidence type="ECO:0000313" key="3">
    <source>
        <dbReference type="EMBL" id="MBE9608067.1"/>
    </source>
</evidence>
<dbReference type="PANTHER" id="PTHR30160:SF1">
    <property type="entry name" value="LIPOPOLYSACCHARIDE 1,2-N-ACETYLGLUCOSAMINETRANSFERASE-RELATED"/>
    <property type="match status" value="1"/>
</dbReference>
<dbReference type="InterPro" id="IPR011916">
    <property type="entry name" value="LipoPS_heptosylTferase-III"/>
</dbReference>
<name>A0A8J7FIJ9_9NEIS</name>
<keyword evidence="4" id="KW-1185">Reference proteome</keyword>
<dbReference type="PANTHER" id="PTHR30160">
    <property type="entry name" value="TETRAACYLDISACCHARIDE 4'-KINASE-RELATED"/>
    <property type="match status" value="1"/>
</dbReference>
<evidence type="ECO:0000256" key="1">
    <source>
        <dbReference type="ARBA" id="ARBA00022676"/>
    </source>
</evidence>
<dbReference type="Pfam" id="PF01075">
    <property type="entry name" value="Glyco_transf_9"/>
    <property type="match status" value="1"/>
</dbReference>
<reference evidence="3 4" key="1">
    <citation type="submission" date="2020-10" db="EMBL/GenBank/DDBJ databases">
        <title>The genome sequence of Chitinilyticum litopenaei 4Y14.</title>
        <authorList>
            <person name="Liu Y."/>
        </authorList>
    </citation>
    <scope>NUCLEOTIDE SEQUENCE [LARGE SCALE GENOMIC DNA]</scope>
    <source>
        <strain evidence="3 4">4Y14</strain>
    </source>
</reference>
<evidence type="ECO:0000256" key="2">
    <source>
        <dbReference type="ARBA" id="ARBA00022679"/>
    </source>
</evidence>
<keyword evidence="1" id="KW-0328">Glycosyltransferase</keyword>
<dbReference type="EMBL" id="JADFUA010000001">
    <property type="protein sequence ID" value="MBE9608067.1"/>
    <property type="molecule type" value="Genomic_DNA"/>
</dbReference>
<dbReference type="GO" id="GO:0008713">
    <property type="term" value="F:ADP-heptose-lipopolysaccharide heptosyltransferase activity"/>
    <property type="evidence" value="ECO:0007669"/>
    <property type="project" value="TreeGrafter"/>
</dbReference>
<gene>
    <name evidence="3" type="primary">rfaQ</name>
    <name evidence="3" type="ORF">INR99_01785</name>
</gene>
<dbReference type="GO" id="GO:0009244">
    <property type="term" value="P:lipopolysaccharide core region biosynthetic process"/>
    <property type="evidence" value="ECO:0007669"/>
    <property type="project" value="TreeGrafter"/>
</dbReference>
<keyword evidence="2" id="KW-0808">Transferase</keyword>
<dbReference type="CDD" id="cd03789">
    <property type="entry name" value="GT9_LPS_heptosyltransferase"/>
    <property type="match status" value="1"/>
</dbReference>
<proteinExistence type="predicted"/>
<dbReference type="InterPro" id="IPR002201">
    <property type="entry name" value="Glyco_trans_9"/>
</dbReference>
<dbReference type="GO" id="GO:0005829">
    <property type="term" value="C:cytosol"/>
    <property type="evidence" value="ECO:0007669"/>
    <property type="project" value="TreeGrafter"/>
</dbReference>
<dbReference type="NCBIfam" id="TIGR02201">
    <property type="entry name" value="heptsyl_trn_III"/>
    <property type="match status" value="1"/>
</dbReference>
<accession>A0A8J7FIJ9</accession>
<dbReference type="Gene3D" id="3.40.50.2000">
    <property type="entry name" value="Glycogen Phosphorylase B"/>
    <property type="match status" value="2"/>
</dbReference>
<dbReference type="Proteomes" id="UP000604481">
    <property type="component" value="Unassembled WGS sequence"/>
</dbReference>
<protein>
    <submittedName>
        <fullName evidence="3">Putative lipopolysaccharide heptosyltransferase III</fullName>
    </submittedName>
</protein>
<dbReference type="InterPro" id="IPR051199">
    <property type="entry name" value="LPS_LOS_Heptosyltrfase"/>
</dbReference>
<dbReference type="AlphaFoldDB" id="A0A8J7FIJ9"/>
<sequence length="360" mass="39538">MPRPQVKRALVIKLRHHGDVLLASPVIAELAEQYPNAEIDALVYHDTREMLSLHPGLAQLHTIGRDWRTLNPLAQLKRWWPLFQTLKARRYDLIVNLTDHWHGARLARWLKPALSVAPKAQRDSKWADRAWKKSFTHLFPIPRGNTRHTVEMHLDALRRIGIQPVKKELGFVAGEAADASVAQKLAAAGVEANRFILIHPTSRWLFKTWPVAHMAALIDALTARGEQVVLSAAPAKAEMDWVAQLNAALTRPVALDLSGQLNLKELGALIASARAFVGVDSVPMHLAAAQQTPTVALFGPSGNIEWGPWQVPHRLLTADFPCRPCGQDGCGGGKVSDCLAAIAPTSVLAALDELLAEVPR</sequence>
<evidence type="ECO:0000313" key="4">
    <source>
        <dbReference type="Proteomes" id="UP000604481"/>
    </source>
</evidence>
<comment type="caution">
    <text evidence="3">The sequence shown here is derived from an EMBL/GenBank/DDBJ whole genome shotgun (WGS) entry which is preliminary data.</text>
</comment>